<organism evidence="1 2">
    <name type="scientific">Anaerotignum lactatifermentans DSM 14214</name>
    <dbReference type="NCBI Taxonomy" id="1121323"/>
    <lineage>
        <taxon>Bacteria</taxon>
        <taxon>Bacillati</taxon>
        <taxon>Bacillota</taxon>
        <taxon>Clostridia</taxon>
        <taxon>Lachnospirales</taxon>
        <taxon>Anaerotignaceae</taxon>
        <taxon>Anaerotignum</taxon>
    </lineage>
</organism>
<sequence>MIRTLRDFLEEVGGLSYDNGDFWAVRDKFRDREIQAFVDCFLPGTQILRDGKNGAPVAMKGLADDNKGATGEEELDFHGLQLYDFSDTTGEWVVVTFPDLESLEKHLLSEAGYLNFYSTQMLVFEDGQYKPFEIMFNGDNDTVIGIDKDQFDAPLDIKGLQGRIWVRWMDLSEVQPLTDEDVEAYKRSIGR</sequence>
<dbReference type="AlphaFoldDB" id="A0A1M6V7G5"/>
<keyword evidence="2" id="KW-1185">Reference proteome</keyword>
<dbReference type="RefSeq" id="WP_072851978.1">
    <property type="nucleotide sequence ID" value="NZ_FRAH01000044.1"/>
</dbReference>
<protein>
    <submittedName>
        <fullName evidence="1">Uncharacterized protein</fullName>
    </submittedName>
</protein>
<dbReference type="Proteomes" id="UP000183975">
    <property type="component" value="Unassembled WGS sequence"/>
</dbReference>
<dbReference type="OrthoDB" id="2061671at2"/>
<accession>A0A1M6V7G5</accession>
<dbReference type="EMBL" id="FRAH01000044">
    <property type="protein sequence ID" value="SHK77335.1"/>
    <property type="molecule type" value="Genomic_DNA"/>
</dbReference>
<proteinExistence type="predicted"/>
<reference evidence="1 2" key="1">
    <citation type="submission" date="2016-11" db="EMBL/GenBank/DDBJ databases">
        <authorList>
            <person name="Jaros S."/>
            <person name="Januszkiewicz K."/>
            <person name="Wedrychowicz H."/>
        </authorList>
    </citation>
    <scope>NUCLEOTIDE SEQUENCE [LARGE SCALE GENOMIC DNA]</scope>
    <source>
        <strain evidence="1 2">DSM 14214</strain>
    </source>
</reference>
<evidence type="ECO:0000313" key="1">
    <source>
        <dbReference type="EMBL" id="SHK77335.1"/>
    </source>
</evidence>
<evidence type="ECO:0000313" key="2">
    <source>
        <dbReference type="Proteomes" id="UP000183975"/>
    </source>
</evidence>
<gene>
    <name evidence="1" type="ORF">SAMN02745138_02323</name>
</gene>
<dbReference type="GeneID" id="78178009"/>
<name>A0A1M6V7G5_9FIRM</name>